<organism evidence="2 3">
    <name type="scientific">Pannus brasiliensis CCIBt3594</name>
    <dbReference type="NCBI Taxonomy" id="1427578"/>
    <lineage>
        <taxon>Bacteria</taxon>
        <taxon>Bacillati</taxon>
        <taxon>Cyanobacteriota</taxon>
        <taxon>Cyanophyceae</taxon>
        <taxon>Oscillatoriophycideae</taxon>
        <taxon>Chroococcales</taxon>
        <taxon>Microcystaceae</taxon>
        <taxon>Pannus</taxon>
    </lineage>
</organism>
<evidence type="ECO:0000313" key="3">
    <source>
        <dbReference type="Proteomes" id="UP001328733"/>
    </source>
</evidence>
<keyword evidence="1" id="KW-1133">Transmembrane helix</keyword>
<evidence type="ECO:0000313" key="2">
    <source>
        <dbReference type="EMBL" id="MEG3437903.1"/>
    </source>
</evidence>
<evidence type="ECO:0000256" key="1">
    <source>
        <dbReference type="SAM" id="Phobius"/>
    </source>
</evidence>
<feature type="transmembrane region" description="Helical" evidence="1">
    <location>
        <begin position="14"/>
        <end position="37"/>
    </location>
</feature>
<feature type="transmembrane region" description="Helical" evidence="1">
    <location>
        <begin position="76"/>
        <end position="96"/>
    </location>
</feature>
<reference evidence="2 3" key="1">
    <citation type="submission" date="2024-01" db="EMBL/GenBank/DDBJ databases">
        <title>Genomic insights into the taxonomy and metabolism of the cyanobacterium Pannus brasiliensis CCIBt3594.</title>
        <authorList>
            <person name="Machado M."/>
            <person name="Botero N.B."/>
            <person name="Andreote A.P.D."/>
            <person name="Feitosa A.M.T."/>
            <person name="Popin R."/>
            <person name="Sivonen K."/>
            <person name="Fiore M.F."/>
        </authorList>
    </citation>
    <scope>NUCLEOTIDE SEQUENCE [LARGE SCALE GENOMIC DNA]</scope>
    <source>
        <strain evidence="2 3">CCIBt3594</strain>
    </source>
</reference>
<dbReference type="RefSeq" id="WP_332865385.1">
    <property type="nucleotide sequence ID" value="NZ_JBAFSM010000021.1"/>
</dbReference>
<dbReference type="Proteomes" id="UP001328733">
    <property type="component" value="Unassembled WGS sequence"/>
</dbReference>
<proteinExistence type="predicted"/>
<gene>
    <name evidence="2" type="ORF">V0288_12315</name>
</gene>
<dbReference type="EMBL" id="JBAFSM010000021">
    <property type="protein sequence ID" value="MEG3437903.1"/>
    <property type="molecule type" value="Genomic_DNA"/>
</dbReference>
<protein>
    <submittedName>
        <fullName evidence="2">Uncharacterized protein</fullName>
    </submittedName>
</protein>
<feature type="transmembrane region" description="Helical" evidence="1">
    <location>
        <begin position="49"/>
        <end position="70"/>
    </location>
</feature>
<dbReference type="AlphaFoldDB" id="A0AAW9QWJ4"/>
<sequence>MIDINTLSEFSRGYCGSICAFLVPANVLTTATTLYLLYRGRSGGQILPVASIGLVFAAAMFLHVATWLAIGVIMAPTFILFGLGLTCGAINLTAILDPRRFDRFLRSGLTTATRLVNWG</sequence>
<name>A0AAW9QWJ4_9CHRO</name>
<keyword evidence="1" id="KW-0812">Transmembrane</keyword>
<comment type="caution">
    <text evidence="2">The sequence shown here is derived from an EMBL/GenBank/DDBJ whole genome shotgun (WGS) entry which is preliminary data.</text>
</comment>
<accession>A0AAW9QWJ4</accession>
<keyword evidence="1" id="KW-0472">Membrane</keyword>
<keyword evidence="3" id="KW-1185">Reference proteome</keyword>